<dbReference type="GeneID" id="57475436"/>
<gene>
    <name evidence="3" type="ORF">PFLCHA0_c24430</name>
</gene>
<evidence type="ECO:0000256" key="1">
    <source>
        <dbReference type="ARBA" id="ARBA00006845"/>
    </source>
</evidence>
<dbReference type="SUPFAM" id="SSF52038">
    <property type="entry name" value="Barstar-related"/>
    <property type="match status" value="1"/>
</dbReference>
<evidence type="ECO:0000259" key="2">
    <source>
        <dbReference type="Pfam" id="PF01337"/>
    </source>
</evidence>
<dbReference type="InterPro" id="IPR000468">
    <property type="entry name" value="Barstar"/>
</dbReference>
<dbReference type="Gene3D" id="3.30.370.10">
    <property type="entry name" value="Barstar-like"/>
    <property type="match status" value="1"/>
</dbReference>
<dbReference type="Pfam" id="PF01337">
    <property type="entry name" value="Barstar"/>
    <property type="match status" value="1"/>
</dbReference>
<organism evidence="3 4">
    <name type="scientific">Pseudomonas protegens (strain DSM 19095 / LMG 27888 / CFBP 6595 / CHA0)</name>
    <dbReference type="NCBI Taxonomy" id="1124983"/>
    <lineage>
        <taxon>Bacteria</taxon>
        <taxon>Pseudomonadati</taxon>
        <taxon>Pseudomonadota</taxon>
        <taxon>Gammaproteobacteria</taxon>
        <taxon>Pseudomonadales</taxon>
        <taxon>Pseudomonadaceae</taxon>
        <taxon>Pseudomonas</taxon>
    </lineage>
</organism>
<feature type="domain" description="Barstar (barnase inhibitor)" evidence="2">
    <location>
        <begin position="7"/>
        <end position="84"/>
    </location>
</feature>
<dbReference type="EMBL" id="CP003190">
    <property type="protein sequence ID" value="AGL84214.1"/>
    <property type="molecule type" value="Genomic_DNA"/>
</dbReference>
<accession>A0A2C9EKP1</accession>
<dbReference type="HOGENOM" id="CLU_121832_3_0_6"/>
<dbReference type="InterPro" id="IPR035905">
    <property type="entry name" value="Barstar-like_sf"/>
</dbReference>
<evidence type="ECO:0000313" key="3">
    <source>
        <dbReference type="EMBL" id="AGL84214.1"/>
    </source>
</evidence>
<dbReference type="Proteomes" id="UP000013940">
    <property type="component" value="Chromosome"/>
</dbReference>
<name>A0A2C9EKP1_PSEPH</name>
<dbReference type="CDD" id="cd05140">
    <property type="entry name" value="Barstar_AU1054-like"/>
    <property type="match status" value="1"/>
</dbReference>
<evidence type="ECO:0000313" key="4">
    <source>
        <dbReference type="Proteomes" id="UP000013940"/>
    </source>
</evidence>
<dbReference type="KEGG" id="pprc:PFLCHA0_c24430"/>
<dbReference type="RefSeq" id="WP_015635147.1">
    <property type="nucleotide sequence ID" value="NC_021237.1"/>
</dbReference>
<comment type="similarity">
    <text evidence="1">Belongs to the barstar family.</text>
</comment>
<reference evidence="4" key="1">
    <citation type="journal article" date="2014" name="Genome Announc.">
        <title>Full-genome sequence of the plant growth-promoting bacterium Pseudomonas protegens CHA0.</title>
        <authorList>
            <person name="Jousset A."/>
            <person name="Schuldes J."/>
            <person name="Keel C."/>
            <person name="Maurhofer M."/>
            <person name="Daniel R."/>
            <person name="Scheu S."/>
            <person name="Thuermer A."/>
        </authorList>
    </citation>
    <scope>NUCLEOTIDE SEQUENCE [LARGE SCALE GENOMIC DNA]</scope>
    <source>
        <strain evidence="4">DSM 19095 / LMG 27888 / CFBP 6595 / CHA0</strain>
    </source>
</reference>
<dbReference type="eggNOG" id="COG2732">
    <property type="taxonomic scope" value="Bacteria"/>
</dbReference>
<dbReference type="AlphaFoldDB" id="A0A2C9EKP1"/>
<protein>
    <submittedName>
        <fullName evidence="3">Putative ribonuclease inhibitor</fullName>
    </submittedName>
</protein>
<sequence>MSRLPLQHIDLSQVTSTAELHLVLRDALGFPHWYGCNWDAFWDAITGLVEMPEQLHISGLPALSRRLPRDAQLLLQCLERMKVQYPTLAADLLLEPAKP</sequence>
<proteinExistence type="inferred from homology"/>